<proteinExistence type="inferred from homology"/>
<dbReference type="Gene3D" id="3.20.20.70">
    <property type="entry name" value="Aldolase class I"/>
    <property type="match status" value="1"/>
</dbReference>
<keyword evidence="4" id="KW-0285">Flavoprotein</keyword>
<feature type="domain" description="NADH:flavin oxidoreductase/NADH oxidase N-terminal" evidence="10">
    <location>
        <begin position="23"/>
        <end position="348"/>
    </location>
</feature>
<keyword evidence="6" id="KW-0479">Metal-binding</keyword>
<evidence type="ECO:0000256" key="1">
    <source>
        <dbReference type="ARBA" id="ARBA00001917"/>
    </source>
</evidence>
<evidence type="ECO:0000256" key="2">
    <source>
        <dbReference type="ARBA" id="ARBA00001966"/>
    </source>
</evidence>
<evidence type="ECO:0000259" key="11">
    <source>
        <dbReference type="Pfam" id="PF07992"/>
    </source>
</evidence>
<comment type="cofactor">
    <cofactor evidence="2">
        <name>[4Fe-4S] cluster</name>
        <dbReference type="ChEBI" id="CHEBI:49883"/>
    </cofactor>
</comment>
<evidence type="ECO:0000256" key="9">
    <source>
        <dbReference type="ARBA" id="ARBA00023014"/>
    </source>
</evidence>
<protein>
    <submittedName>
        <fullName evidence="12">FAD-dependent oxidoreductase</fullName>
    </submittedName>
</protein>
<keyword evidence="8" id="KW-0408">Iron</keyword>
<evidence type="ECO:0000256" key="8">
    <source>
        <dbReference type="ARBA" id="ARBA00023004"/>
    </source>
</evidence>
<dbReference type="SUPFAM" id="SSF51971">
    <property type="entry name" value="Nucleotide-binding domain"/>
    <property type="match status" value="1"/>
</dbReference>
<evidence type="ECO:0000256" key="4">
    <source>
        <dbReference type="ARBA" id="ARBA00022630"/>
    </source>
</evidence>
<evidence type="ECO:0000256" key="7">
    <source>
        <dbReference type="ARBA" id="ARBA00023002"/>
    </source>
</evidence>
<evidence type="ECO:0000256" key="6">
    <source>
        <dbReference type="ARBA" id="ARBA00022723"/>
    </source>
</evidence>
<sequence>MRLGSDGTNTDGTAPGETAFPLLFSPVRIGRTEVRNRVVLTAHGTSEAFRHPGMSPASYIEYLRRRAAGGAGLIICQPILSDPLSTITDETVDRHGRLVEAVRAEGATFLLQLTHLGAYARSEADVRRPPLLGFENTQSAAGETTHRMTHAEIELMIEGYRRTAAMAATAGFDGVEVHGAHGYLAQQSLTPSLNSRDDEWGQDRTLFVRRLLAAARAEMGPDRIVGYRTPTDDLRSPEDGGIGFAGIVEIVRTVLATGTVDVLNTTIGDGGASYARAIPNYRYGEAPNIPPLARLRSALQIDVPVIGVGRITAPGVAESVLANGSCDLVAMTRAHIADPDLLAKTRSGNAHRIRPCVGANVCVNRKLQGYPEISCFHNPEVLRETELAVRPADTQRHVLVVGAGPAGLKAADTAAAGGHRVTVVDAGPRPGGRLRAAEKTAALGLVSTVDHLVSELGERGVTIRTGTVADEALLRELAPDHVVLATGGRPITTSAFPDAADGVLRSPVEALARPTGGRVLVFDAVGANEGPLVAEALARGGAEVVYVTSSETVMPWGGALHRYEVPAILRRACAEVITGGLLGDVDGKHVIVVRPDGETITELDVDTIVPVLAPLPALDLVETVERLALPYTIVGDALAPRTAMHAFKEGHEAALAI</sequence>
<dbReference type="SUPFAM" id="SSF51395">
    <property type="entry name" value="FMN-linked oxidoreductases"/>
    <property type="match status" value="1"/>
</dbReference>
<accession>A0ABW4FLF8</accession>
<keyword evidence="7" id="KW-0560">Oxidoreductase</keyword>
<keyword evidence="5" id="KW-0288">FMN</keyword>
<dbReference type="InterPro" id="IPR036188">
    <property type="entry name" value="FAD/NAD-bd_sf"/>
</dbReference>
<name>A0ABW4FLF8_9PSEU</name>
<reference evidence="13" key="1">
    <citation type="journal article" date="2019" name="Int. J. Syst. Evol. Microbiol.">
        <title>The Global Catalogue of Microorganisms (GCM) 10K type strain sequencing project: providing services to taxonomists for standard genome sequencing and annotation.</title>
        <authorList>
            <consortium name="The Broad Institute Genomics Platform"/>
            <consortium name="The Broad Institute Genome Sequencing Center for Infectious Disease"/>
            <person name="Wu L."/>
            <person name="Ma J."/>
        </authorList>
    </citation>
    <scope>NUCLEOTIDE SEQUENCE [LARGE SCALE GENOMIC DNA]</scope>
    <source>
        <strain evidence="13">JCM 12165</strain>
    </source>
</reference>
<dbReference type="EMBL" id="JBHUCP010000012">
    <property type="protein sequence ID" value="MFD1531450.1"/>
    <property type="molecule type" value="Genomic_DNA"/>
</dbReference>
<gene>
    <name evidence="12" type="ORF">ACFSCY_18595</name>
</gene>
<feature type="domain" description="FAD/NAD(P)-binding" evidence="11">
    <location>
        <begin position="397"/>
        <end position="608"/>
    </location>
</feature>
<comment type="caution">
    <text evidence="12">The sequence shown here is derived from an EMBL/GenBank/DDBJ whole genome shotgun (WGS) entry which is preliminary data.</text>
</comment>
<dbReference type="InterPro" id="IPR023753">
    <property type="entry name" value="FAD/NAD-binding_dom"/>
</dbReference>
<dbReference type="Proteomes" id="UP001597145">
    <property type="component" value="Unassembled WGS sequence"/>
</dbReference>
<dbReference type="Pfam" id="PF00724">
    <property type="entry name" value="Oxidored_FMN"/>
    <property type="match status" value="1"/>
</dbReference>
<dbReference type="PANTHER" id="PTHR42917">
    <property type="entry name" value="2,4-DIENOYL-COA REDUCTASE"/>
    <property type="match status" value="1"/>
</dbReference>
<dbReference type="PRINTS" id="PR00419">
    <property type="entry name" value="ADXRDTASE"/>
</dbReference>
<keyword evidence="9" id="KW-0411">Iron-sulfur</keyword>
<keyword evidence="13" id="KW-1185">Reference proteome</keyword>
<dbReference type="RefSeq" id="WP_343978934.1">
    <property type="nucleotide sequence ID" value="NZ_BAAAJG010000010.1"/>
</dbReference>
<dbReference type="Gene3D" id="3.40.50.720">
    <property type="entry name" value="NAD(P)-binding Rossmann-like Domain"/>
    <property type="match status" value="1"/>
</dbReference>
<comment type="cofactor">
    <cofactor evidence="1">
        <name>FMN</name>
        <dbReference type="ChEBI" id="CHEBI:58210"/>
    </cofactor>
</comment>
<evidence type="ECO:0000313" key="13">
    <source>
        <dbReference type="Proteomes" id="UP001597145"/>
    </source>
</evidence>
<dbReference type="PANTHER" id="PTHR42917:SF2">
    <property type="entry name" value="2,4-DIENOYL-COA REDUCTASE [(2E)-ENOYL-COA-PRODUCING]"/>
    <property type="match status" value="1"/>
</dbReference>
<dbReference type="SUPFAM" id="SSF51905">
    <property type="entry name" value="FAD/NAD(P)-binding domain"/>
    <property type="match status" value="1"/>
</dbReference>
<evidence type="ECO:0000256" key="3">
    <source>
        <dbReference type="ARBA" id="ARBA00011048"/>
    </source>
</evidence>
<dbReference type="InterPro" id="IPR001155">
    <property type="entry name" value="OxRdtase_FMN_N"/>
</dbReference>
<dbReference type="Pfam" id="PF07992">
    <property type="entry name" value="Pyr_redox_2"/>
    <property type="match status" value="1"/>
</dbReference>
<dbReference type="InterPro" id="IPR013785">
    <property type="entry name" value="Aldolase_TIM"/>
</dbReference>
<evidence type="ECO:0000313" key="12">
    <source>
        <dbReference type="EMBL" id="MFD1531450.1"/>
    </source>
</evidence>
<dbReference type="InterPro" id="IPR051793">
    <property type="entry name" value="NADH:flavin_oxidoreductase"/>
</dbReference>
<evidence type="ECO:0000256" key="5">
    <source>
        <dbReference type="ARBA" id="ARBA00022643"/>
    </source>
</evidence>
<organism evidence="12 13">
    <name type="scientific">Pseudonocardia aurantiaca</name>
    <dbReference type="NCBI Taxonomy" id="75290"/>
    <lineage>
        <taxon>Bacteria</taxon>
        <taxon>Bacillati</taxon>
        <taxon>Actinomycetota</taxon>
        <taxon>Actinomycetes</taxon>
        <taxon>Pseudonocardiales</taxon>
        <taxon>Pseudonocardiaceae</taxon>
        <taxon>Pseudonocardia</taxon>
    </lineage>
</organism>
<dbReference type="Gene3D" id="3.50.50.60">
    <property type="entry name" value="FAD/NAD(P)-binding domain"/>
    <property type="match status" value="1"/>
</dbReference>
<evidence type="ECO:0000259" key="10">
    <source>
        <dbReference type="Pfam" id="PF00724"/>
    </source>
</evidence>
<comment type="similarity">
    <text evidence="3">In the N-terminal section; belongs to the NADH:flavin oxidoreductase/NADH oxidase family.</text>
</comment>